<accession>A0A1F7U6G6</accession>
<feature type="coiled-coil region" evidence="1">
    <location>
        <begin position="34"/>
        <end position="61"/>
    </location>
</feature>
<name>A0A1F7U6G6_9BACT</name>
<dbReference type="InterPro" id="IPR028974">
    <property type="entry name" value="TSP_type-3_rpt"/>
</dbReference>
<gene>
    <name evidence="4" type="ORF">A3D72_03325</name>
</gene>
<dbReference type="EMBL" id="MGDZ01000017">
    <property type="protein sequence ID" value="OGL73850.1"/>
    <property type="molecule type" value="Genomic_DNA"/>
</dbReference>
<feature type="chain" id="PRO_5009532995" evidence="3">
    <location>
        <begin position="24"/>
        <end position="469"/>
    </location>
</feature>
<evidence type="ECO:0000256" key="1">
    <source>
        <dbReference type="SAM" id="Coils"/>
    </source>
</evidence>
<feature type="compositionally biased region" description="Basic and acidic residues" evidence="2">
    <location>
        <begin position="121"/>
        <end position="130"/>
    </location>
</feature>
<organism evidence="4 5">
    <name type="scientific">Candidatus Uhrbacteria bacterium RIFCSPHIGHO2_02_FULL_57_19</name>
    <dbReference type="NCBI Taxonomy" id="1802391"/>
    <lineage>
        <taxon>Bacteria</taxon>
        <taxon>Candidatus Uhriibacteriota</taxon>
    </lineage>
</organism>
<evidence type="ECO:0000256" key="2">
    <source>
        <dbReference type="SAM" id="MobiDB-lite"/>
    </source>
</evidence>
<dbReference type="GO" id="GO:0005509">
    <property type="term" value="F:calcium ion binding"/>
    <property type="evidence" value="ECO:0007669"/>
    <property type="project" value="InterPro"/>
</dbReference>
<dbReference type="Proteomes" id="UP000176303">
    <property type="component" value="Unassembled WGS sequence"/>
</dbReference>
<comment type="caution">
    <text evidence="4">The sequence shown here is derived from an EMBL/GenBank/DDBJ whole genome shotgun (WGS) entry which is preliminary data.</text>
</comment>
<sequence length="469" mass="50603">MKKFLLCAATIAATMAGANEALAQDEGQGCDASLQTCQGDLQDAQEDLQECQSDLGECRGERDWCAEVLANACKPRAGQDGDCQKICERTHGRWVDGACECNSGFHHPRRNPCLCVTNERRPRGGPDDPRPPPPPPPPHGVFCPEGTARVGQSHPGDADCDGVLDAVDNCSLYHNPPDIDTNGDGVLEQRDYDHDGLGATCDDRDDLALHGSDLAPLAARIQAIEERLRGVTVTPPPPGEALPEGLRERWEELLGLIERFNQLATTVGSHTQQIARLDRDLRGLDGRVGRLERRVSDIERLLGELQQGQAKIFQFFWLDGAYVAFPGQGATVSGLLGEFGLRIAQFGPFAVSGSVGFGTSEDQFAYYLGGLGEFLLNHPSRAAHFSLGVGFAAFANERAPFEDDIFGWRGLYLEPTAFIRLGDEARSLRFRAAVRVGLGQSFFGSQAATGWMDSGMAGLSLGISIPGLL</sequence>
<proteinExistence type="predicted"/>
<reference evidence="4 5" key="1">
    <citation type="journal article" date="2016" name="Nat. Commun.">
        <title>Thousands of microbial genomes shed light on interconnected biogeochemical processes in an aquifer system.</title>
        <authorList>
            <person name="Anantharaman K."/>
            <person name="Brown C.T."/>
            <person name="Hug L.A."/>
            <person name="Sharon I."/>
            <person name="Castelle C.J."/>
            <person name="Probst A.J."/>
            <person name="Thomas B.C."/>
            <person name="Singh A."/>
            <person name="Wilkins M.J."/>
            <person name="Karaoz U."/>
            <person name="Brodie E.L."/>
            <person name="Williams K.H."/>
            <person name="Hubbard S.S."/>
            <person name="Banfield J.F."/>
        </authorList>
    </citation>
    <scope>NUCLEOTIDE SEQUENCE [LARGE SCALE GENOMIC DNA]</scope>
</reference>
<dbReference type="Gene3D" id="1.20.5.340">
    <property type="match status" value="1"/>
</dbReference>
<dbReference type="AlphaFoldDB" id="A0A1F7U6G6"/>
<evidence type="ECO:0000313" key="4">
    <source>
        <dbReference type="EMBL" id="OGL73850.1"/>
    </source>
</evidence>
<keyword evidence="3" id="KW-0732">Signal</keyword>
<feature type="signal peptide" evidence="3">
    <location>
        <begin position="1"/>
        <end position="23"/>
    </location>
</feature>
<feature type="region of interest" description="Disordered" evidence="2">
    <location>
        <begin position="121"/>
        <end position="157"/>
    </location>
</feature>
<protein>
    <submittedName>
        <fullName evidence="4">Uncharacterized protein</fullName>
    </submittedName>
</protein>
<keyword evidence="1" id="KW-0175">Coiled coil</keyword>
<dbReference type="SUPFAM" id="SSF103647">
    <property type="entry name" value="TSP type-3 repeat"/>
    <property type="match status" value="1"/>
</dbReference>
<evidence type="ECO:0000256" key="3">
    <source>
        <dbReference type="SAM" id="SignalP"/>
    </source>
</evidence>
<evidence type="ECO:0000313" key="5">
    <source>
        <dbReference type="Proteomes" id="UP000176303"/>
    </source>
</evidence>